<dbReference type="InterPro" id="IPR036291">
    <property type="entry name" value="NAD(P)-bd_dom_sf"/>
</dbReference>
<dbReference type="STRING" id="762486.SAMN05444411_103185"/>
<dbReference type="EMBL" id="FNNJ01000003">
    <property type="protein sequence ID" value="SDX14125.1"/>
    <property type="molecule type" value="Genomic_DNA"/>
</dbReference>
<dbReference type="AlphaFoldDB" id="A0A1H2Z9X2"/>
<dbReference type="InterPro" id="IPR003781">
    <property type="entry name" value="CoA-bd"/>
</dbReference>
<dbReference type="RefSeq" id="WP_090122406.1">
    <property type="nucleotide sequence ID" value="NZ_FNNJ01000003.1"/>
</dbReference>
<evidence type="ECO:0000313" key="3">
    <source>
        <dbReference type="Proteomes" id="UP000199595"/>
    </source>
</evidence>
<name>A0A1H2Z9X2_9FLAO</name>
<sequence>MNKKTLVIGASENPKRYSNIAIKRLEDNNIEVKALGRRKGSVNGIDIVTEKINFENIDTVTMYVGPKNQPEFYNYIIGLNPKRVLFNPGTENVTFENLLTENNIEFERACTLVLLGLNEY</sequence>
<dbReference type="Proteomes" id="UP000199595">
    <property type="component" value="Unassembled WGS sequence"/>
</dbReference>
<reference evidence="2 3" key="1">
    <citation type="submission" date="2016-10" db="EMBL/GenBank/DDBJ databases">
        <authorList>
            <person name="de Groot N.N."/>
        </authorList>
    </citation>
    <scope>NUCLEOTIDE SEQUENCE [LARGE SCALE GENOMIC DNA]</scope>
    <source>
        <strain evidence="2 3">DSM 24956</strain>
    </source>
</reference>
<keyword evidence="3" id="KW-1185">Reference proteome</keyword>
<evidence type="ECO:0000259" key="1">
    <source>
        <dbReference type="Pfam" id="PF13380"/>
    </source>
</evidence>
<organism evidence="2 3">
    <name type="scientific">Lutibacter oricola</name>
    <dbReference type="NCBI Taxonomy" id="762486"/>
    <lineage>
        <taxon>Bacteria</taxon>
        <taxon>Pseudomonadati</taxon>
        <taxon>Bacteroidota</taxon>
        <taxon>Flavobacteriia</taxon>
        <taxon>Flavobacteriales</taxon>
        <taxon>Flavobacteriaceae</taxon>
        <taxon>Lutibacter</taxon>
    </lineage>
</organism>
<evidence type="ECO:0000313" key="2">
    <source>
        <dbReference type="EMBL" id="SDX14125.1"/>
    </source>
</evidence>
<proteinExistence type="predicted"/>
<dbReference type="Pfam" id="PF13380">
    <property type="entry name" value="CoA_binding_2"/>
    <property type="match status" value="1"/>
</dbReference>
<dbReference type="Gene3D" id="3.40.50.720">
    <property type="entry name" value="NAD(P)-binding Rossmann-like Domain"/>
    <property type="match status" value="1"/>
</dbReference>
<gene>
    <name evidence="2" type="ORF">SAMN05444411_103185</name>
</gene>
<dbReference type="SUPFAM" id="SSF51735">
    <property type="entry name" value="NAD(P)-binding Rossmann-fold domains"/>
    <property type="match status" value="1"/>
</dbReference>
<feature type="domain" description="CoA-binding" evidence="1">
    <location>
        <begin position="3"/>
        <end position="114"/>
    </location>
</feature>
<protein>
    <recommendedName>
        <fullName evidence="1">CoA-binding domain-containing protein</fullName>
    </recommendedName>
</protein>
<dbReference type="OrthoDB" id="708726at2"/>
<accession>A0A1H2Z9X2</accession>